<feature type="transmembrane region" description="Helical" evidence="8">
    <location>
        <begin position="199"/>
        <end position="223"/>
    </location>
</feature>
<feature type="transmembrane region" description="Helical" evidence="8">
    <location>
        <begin position="291"/>
        <end position="316"/>
    </location>
</feature>
<evidence type="ECO:0000256" key="8">
    <source>
        <dbReference type="SAM" id="Phobius"/>
    </source>
</evidence>
<evidence type="ECO:0000256" key="5">
    <source>
        <dbReference type="ARBA" id="ARBA00022692"/>
    </source>
</evidence>
<feature type="transmembrane region" description="Helical" evidence="8">
    <location>
        <begin position="12"/>
        <end position="30"/>
    </location>
</feature>
<dbReference type="Gene3D" id="1.20.1740.10">
    <property type="entry name" value="Amino acid/polyamine transporter I"/>
    <property type="match status" value="1"/>
</dbReference>
<feature type="transmembrane region" description="Helical" evidence="8">
    <location>
        <begin position="364"/>
        <end position="388"/>
    </location>
</feature>
<dbReference type="AlphaFoldDB" id="A0A2Z4Y0U7"/>
<reference evidence="9 11" key="1">
    <citation type="submission" date="2017-06" db="EMBL/GenBank/DDBJ databases">
        <title>Complete genome of Francisella adeliensis.</title>
        <authorList>
            <person name="Vallesi A."/>
            <person name="Sjodin A."/>
        </authorList>
    </citation>
    <scope>NUCLEOTIDE SEQUENCE [LARGE SCALE GENOMIC DNA]</scope>
    <source>
        <strain evidence="9 11">FDC440</strain>
    </source>
</reference>
<keyword evidence="5 8" id="KW-0812">Transmembrane</keyword>
<dbReference type="InterPro" id="IPR018227">
    <property type="entry name" value="Amino_acid_transport_2"/>
</dbReference>
<keyword evidence="6 8" id="KW-1133">Transmembrane helix</keyword>
<evidence type="ECO:0000256" key="6">
    <source>
        <dbReference type="ARBA" id="ARBA00022989"/>
    </source>
</evidence>
<evidence type="ECO:0000256" key="7">
    <source>
        <dbReference type="ARBA" id="ARBA00023136"/>
    </source>
</evidence>
<accession>A0A2Z4Y0U7</accession>
<gene>
    <name evidence="9" type="ORF">CDH04_08960</name>
    <name evidence="10" type="ORF">FZC43_08965</name>
</gene>
<keyword evidence="2" id="KW-0813">Transport</keyword>
<feature type="transmembrane region" description="Helical" evidence="8">
    <location>
        <begin position="36"/>
        <end position="56"/>
    </location>
</feature>
<feature type="transmembrane region" description="Helical" evidence="8">
    <location>
        <begin position="158"/>
        <end position="179"/>
    </location>
</feature>
<dbReference type="EMBL" id="CP021781">
    <property type="protein sequence ID" value="AXA34516.1"/>
    <property type="molecule type" value="Genomic_DNA"/>
</dbReference>
<evidence type="ECO:0000313" key="9">
    <source>
        <dbReference type="EMBL" id="AXA34516.1"/>
    </source>
</evidence>
<evidence type="ECO:0000256" key="2">
    <source>
        <dbReference type="ARBA" id="ARBA00022448"/>
    </source>
</evidence>
<dbReference type="Pfam" id="PF03222">
    <property type="entry name" value="Trp_Tyr_perm"/>
    <property type="match status" value="1"/>
</dbReference>
<dbReference type="Proteomes" id="UP000681131">
    <property type="component" value="Chromosome"/>
</dbReference>
<comment type="subcellular location">
    <subcellularLocation>
        <location evidence="1">Cell inner membrane</location>
        <topology evidence="1">Multi-pass membrane protein</topology>
    </subcellularLocation>
</comment>
<dbReference type="RefSeq" id="WP_112870693.1">
    <property type="nucleotide sequence ID" value="NZ_CP021781.1"/>
</dbReference>
<dbReference type="EMBL" id="CP043424">
    <property type="protein sequence ID" value="QIW12763.1"/>
    <property type="molecule type" value="Genomic_DNA"/>
</dbReference>
<feature type="transmembrane region" description="Helical" evidence="8">
    <location>
        <begin position="400"/>
        <end position="417"/>
    </location>
</feature>
<dbReference type="Proteomes" id="UP000251120">
    <property type="component" value="Chromosome"/>
</dbReference>
<dbReference type="PANTHER" id="PTHR35334">
    <property type="entry name" value="SERINE TRANSPORTER"/>
    <property type="match status" value="1"/>
</dbReference>
<evidence type="ECO:0000313" key="11">
    <source>
        <dbReference type="Proteomes" id="UP000251120"/>
    </source>
</evidence>
<protein>
    <submittedName>
        <fullName evidence="9">Serine permease</fullName>
    </submittedName>
</protein>
<feature type="transmembrane region" description="Helical" evidence="8">
    <location>
        <begin position="92"/>
        <end position="118"/>
    </location>
</feature>
<reference evidence="10 12" key="2">
    <citation type="submission" date="2019-08" db="EMBL/GenBank/DDBJ databases">
        <title>Complete genome sequences of Francisella adeliensis (FSC1325 and FSC1326).</title>
        <authorList>
            <person name="Ohrman C."/>
            <person name="Uneklint I."/>
            <person name="Vallesi A."/>
            <person name="Karlsson L."/>
            <person name="Sjodin A."/>
        </authorList>
    </citation>
    <scope>NUCLEOTIDE SEQUENCE [LARGE SCALE GENOMIC DNA]</scope>
    <source>
        <strain evidence="10 12">FSC1325</strain>
    </source>
</reference>
<dbReference type="PANTHER" id="PTHR35334:SF4">
    <property type="entry name" value="SERINE TRANSPORTER-RELATED"/>
    <property type="match status" value="1"/>
</dbReference>
<dbReference type="OrthoDB" id="1673656at2"/>
<feature type="transmembrane region" description="Helical" evidence="8">
    <location>
        <begin position="130"/>
        <end position="146"/>
    </location>
</feature>
<evidence type="ECO:0000256" key="4">
    <source>
        <dbReference type="ARBA" id="ARBA00022519"/>
    </source>
</evidence>
<evidence type="ECO:0000256" key="1">
    <source>
        <dbReference type="ARBA" id="ARBA00004429"/>
    </source>
</evidence>
<keyword evidence="7 8" id="KW-0472">Membrane</keyword>
<dbReference type="GO" id="GO:0005886">
    <property type="term" value="C:plasma membrane"/>
    <property type="evidence" value="ECO:0007669"/>
    <property type="project" value="UniProtKB-SubCell"/>
</dbReference>
<dbReference type="KEGG" id="fad:CDH04_08960"/>
<feature type="transmembrane region" description="Helical" evidence="8">
    <location>
        <begin position="244"/>
        <end position="264"/>
    </location>
</feature>
<name>A0A2Z4Y0U7_9GAMM</name>
<evidence type="ECO:0000313" key="10">
    <source>
        <dbReference type="EMBL" id="QIW12763.1"/>
    </source>
</evidence>
<sequence length="421" mass="46803">MQKKTKFNKFDYSWLIISIGMAVGAGIVLVPVTAGIVGFAIFAISILVAYPGIYLFQRLYIRTLFASKEPKLYKEVVGELLGSRWSFFLGMLYFLMMVIWTVIYAEVVAKSLAAYLYIFKFTDNPHLEQNIIYSALLMLIMIFIGIKSQKLLVRVSSFLVCALVIAVILASIFLIPLWSLDNIATLPRENSEFITRTVFMLPFSLTSILFIQSLSPMVSAYRIHYSGLKNDELVLQKTLRTMKIAFILLVSLIGFYILSFSLVIPKEFAQEAAAGNQSAFVLLEQHGLSSVVLHVCGVVISVCAILTSFLSILSGMTESLKGLLKTGLSKFNLYEIIGPKSIDVLVVTIIFLLTWLSIVFDAPIYNLVPLSGPIFGILGCLAPAYMVYKVPSLHVYKSKSIYFIIFIGIVLIISPLLPSAV</sequence>
<keyword evidence="4" id="KW-0997">Cell inner membrane</keyword>
<evidence type="ECO:0000256" key="3">
    <source>
        <dbReference type="ARBA" id="ARBA00022475"/>
    </source>
</evidence>
<keyword evidence="3" id="KW-1003">Cell membrane</keyword>
<organism evidence="9 11">
    <name type="scientific">Francisella adeliensis</name>
    <dbReference type="NCBI Taxonomy" id="2007306"/>
    <lineage>
        <taxon>Bacteria</taxon>
        <taxon>Pseudomonadati</taxon>
        <taxon>Pseudomonadota</taxon>
        <taxon>Gammaproteobacteria</taxon>
        <taxon>Thiotrichales</taxon>
        <taxon>Francisellaceae</taxon>
        <taxon>Francisella</taxon>
    </lineage>
</organism>
<evidence type="ECO:0000313" key="12">
    <source>
        <dbReference type="Proteomes" id="UP000681131"/>
    </source>
</evidence>
<dbReference type="GO" id="GO:0003333">
    <property type="term" value="P:amino acid transmembrane transport"/>
    <property type="evidence" value="ECO:0007669"/>
    <property type="project" value="InterPro"/>
</dbReference>
<feature type="transmembrane region" description="Helical" evidence="8">
    <location>
        <begin position="337"/>
        <end position="358"/>
    </location>
</feature>
<keyword evidence="12" id="KW-1185">Reference proteome</keyword>
<proteinExistence type="predicted"/>